<evidence type="ECO:0000313" key="2">
    <source>
        <dbReference type="EMBL" id="KKN04294.1"/>
    </source>
</evidence>
<accession>A0A0F9MEL6</accession>
<dbReference type="EMBL" id="LAZR01004937">
    <property type="protein sequence ID" value="KKN04294.1"/>
    <property type="molecule type" value="Genomic_DNA"/>
</dbReference>
<keyword evidence="1" id="KW-0472">Membrane</keyword>
<feature type="transmembrane region" description="Helical" evidence="1">
    <location>
        <begin position="15"/>
        <end position="40"/>
    </location>
</feature>
<name>A0A0F9MEL6_9ZZZZ</name>
<keyword evidence="1" id="KW-0812">Transmembrane</keyword>
<dbReference type="AlphaFoldDB" id="A0A0F9MEL6"/>
<reference evidence="2" key="1">
    <citation type="journal article" date="2015" name="Nature">
        <title>Complex archaea that bridge the gap between prokaryotes and eukaryotes.</title>
        <authorList>
            <person name="Spang A."/>
            <person name="Saw J.H."/>
            <person name="Jorgensen S.L."/>
            <person name="Zaremba-Niedzwiedzka K."/>
            <person name="Martijn J."/>
            <person name="Lind A.E."/>
            <person name="van Eijk R."/>
            <person name="Schleper C."/>
            <person name="Guy L."/>
            <person name="Ettema T.J."/>
        </authorList>
    </citation>
    <scope>NUCLEOTIDE SEQUENCE</scope>
</reference>
<protein>
    <submittedName>
        <fullName evidence="2">Uncharacterized protein</fullName>
    </submittedName>
</protein>
<comment type="caution">
    <text evidence="2">The sequence shown here is derived from an EMBL/GenBank/DDBJ whole genome shotgun (WGS) entry which is preliminary data.</text>
</comment>
<keyword evidence="1" id="KW-1133">Transmembrane helix</keyword>
<proteinExistence type="predicted"/>
<sequence length="64" mass="7508">MSKILFCFRQGMNQVILWTIDWIVLPALIGVVYGFLGLAWRLGVDQHPLLHDAKKRFQRLLEEL</sequence>
<organism evidence="2">
    <name type="scientific">marine sediment metagenome</name>
    <dbReference type="NCBI Taxonomy" id="412755"/>
    <lineage>
        <taxon>unclassified sequences</taxon>
        <taxon>metagenomes</taxon>
        <taxon>ecological metagenomes</taxon>
    </lineage>
</organism>
<evidence type="ECO:0000256" key="1">
    <source>
        <dbReference type="SAM" id="Phobius"/>
    </source>
</evidence>
<gene>
    <name evidence="2" type="ORF">LCGC14_1098970</name>
</gene>